<gene>
    <name evidence="2" type="ORF">PIB30_065082</name>
</gene>
<dbReference type="EMBL" id="JASCZI010030852">
    <property type="protein sequence ID" value="MED6125074.1"/>
    <property type="molecule type" value="Genomic_DNA"/>
</dbReference>
<evidence type="ECO:0000259" key="1">
    <source>
        <dbReference type="Pfam" id="PF13456"/>
    </source>
</evidence>
<dbReference type="Pfam" id="PF13456">
    <property type="entry name" value="RVT_3"/>
    <property type="match status" value="1"/>
</dbReference>
<keyword evidence="3" id="KW-1185">Reference proteome</keyword>
<dbReference type="InterPro" id="IPR002156">
    <property type="entry name" value="RNaseH_domain"/>
</dbReference>
<protein>
    <recommendedName>
        <fullName evidence="1">RNase H type-1 domain-containing protein</fullName>
    </recommendedName>
</protein>
<proteinExistence type="predicted"/>
<sequence>MVLGEEDKVKIGKSFVECPVLERQKYENLWLFCEMGPVTGSLPLPPAPWVMACVMAGFGCIARDNHGVWLRSCSESLNESIIQNAKLFDIWRGLLLAWDNSYREVICECIR</sequence>
<evidence type="ECO:0000313" key="3">
    <source>
        <dbReference type="Proteomes" id="UP001341840"/>
    </source>
</evidence>
<accession>A0ABU6RM97</accession>
<feature type="domain" description="RNase H type-1" evidence="1">
    <location>
        <begin position="55"/>
        <end position="109"/>
    </location>
</feature>
<dbReference type="Proteomes" id="UP001341840">
    <property type="component" value="Unassembled WGS sequence"/>
</dbReference>
<name>A0ABU6RM97_9FABA</name>
<reference evidence="2 3" key="1">
    <citation type="journal article" date="2023" name="Plants (Basel)">
        <title>Bridging the Gap: Combining Genomics and Transcriptomics Approaches to Understand Stylosanthes scabra, an Orphan Legume from the Brazilian Caatinga.</title>
        <authorList>
            <person name="Ferreira-Neto J.R.C."/>
            <person name="da Silva M.D."/>
            <person name="Binneck E."/>
            <person name="de Melo N.F."/>
            <person name="da Silva R.H."/>
            <person name="de Melo A.L.T.M."/>
            <person name="Pandolfi V."/>
            <person name="Bustamante F.O."/>
            <person name="Brasileiro-Vidal A.C."/>
            <person name="Benko-Iseppon A.M."/>
        </authorList>
    </citation>
    <scope>NUCLEOTIDE SEQUENCE [LARGE SCALE GENOMIC DNA]</scope>
    <source>
        <tissue evidence="2">Leaves</tissue>
    </source>
</reference>
<evidence type="ECO:0000313" key="2">
    <source>
        <dbReference type="EMBL" id="MED6125074.1"/>
    </source>
</evidence>
<organism evidence="2 3">
    <name type="scientific">Stylosanthes scabra</name>
    <dbReference type="NCBI Taxonomy" id="79078"/>
    <lineage>
        <taxon>Eukaryota</taxon>
        <taxon>Viridiplantae</taxon>
        <taxon>Streptophyta</taxon>
        <taxon>Embryophyta</taxon>
        <taxon>Tracheophyta</taxon>
        <taxon>Spermatophyta</taxon>
        <taxon>Magnoliopsida</taxon>
        <taxon>eudicotyledons</taxon>
        <taxon>Gunneridae</taxon>
        <taxon>Pentapetalae</taxon>
        <taxon>rosids</taxon>
        <taxon>fabids</taxon>
        <taxon>Fabales</taxon>
        <taxon>Fabaceae</taxon>
        <taxon>Papilionoideae</taxon>
        <taxon>50 kb inversion clade</taxon>
        <taxon>dalbergioids sensu lato</taxon>
        <taxon>Dalbergieae</taxon>
        <taxon>Pterocarpus clade</taxon>
        <taxon>Stylosanthes</taxon>
    </lineage>
</organism>
<comment type="caution">
    <text evidence="2">The sequence shown here is derived from an EMBL/GenBank/DDBJ whole genome shotgun (WGS) entry which is preliminary data.</text>
</comment>